<organism evidence="2 3">
    <name type="scientific">Rubroshorea leprosula</name>
    <dbReference type="NCBI Taxonomy" id="152421"/>
    <lineage>
        <taxon>Eukaryota</taxon>
        <taxon>Viridiplantae</taxon>
        <taxon>Streptophyta</taxon>
        <taxon>Embryophyta</taxon>
        <taxon>Tracheophyta</taxon>
        <taxon>Spermatophyta</taxon>
        <taxon>Magnoliopsida</taxon>
        <taxon>eudicotyledons</taxon>
        <taxon>Gunneridae</taxon>
        <taxon>Pentapetalae</taxon>
        <taxon>rosids</taxon>
        <taxon>malvids</taxon>
        <taxon>Malvales</taxon>
        <taxon>Dipterocarpaceae</taxon>
        <taxon>Rubroshorea</taxon>
    </lineage>
</organism>
<proteinExistence type="predicted"/>
<feature type="compositionally biased region" description="Basic and acidic residues" evidence="1">
    <location>
        <begin position="23"/>
        <end position="40"/>
    </location>
</feature>
<dbReference type="PANTHER" id="PTHR21654">
    <property type="entry name" value="FI21293P1"/>
    <property type="match status" value="1"/>
</dbReference>
<dbReference type="Proteomes" id="UP001054252">
    <property type="component" value="Unassembled WGS sequence"/>
</dbReference>
<sequence length="233" mass="25752">MICSVLSQSDEVDGEDRRKRRSAVTEEMRRRCSAEERNHFPETICSVLSQSDEVDGEDRRKRRSAVTEEKIDGRTVEEKSTDDRPREDRRMIGGRPFCSSVARASMAGRTSPAGRTGLPGFNGFQRAIHLNGLKPSTGPFSGPGCNCRNIPMLKEGSREAMAAAAVPEDGEFGVVASNSGEEDKERINEGNRSFGGKRWPKQETLALLKIRSDLDAAFSDSCLKGPLWEEVSR</sequence>
<dbReference type="PANTHER" id="PTHR21654:SF59">
    <property type="entry name" value="TRIHELIX TRANSCRIPTION FACTOR DF1"/>
    <property type="match status" value="1"/>
</dbReference>
<evidence type="ECO:0000256" key="1">
    <source>
        <dbReference type="SAM" id="MobiDB-lite"/>
    </source>
</evidence>
<evidence type="ECO:0000313" key="3">
    <source>
        <dbReference type="Proteomes" id="UP001054252"/>
    </source>
</evidence>
<feature type="region of interest" description="Disordered" evidence="1">
    <location>
        <begin position="1"/>
        <end position="93"/>
    </location>
</feature>
<protein>
    <submittedName>
        <fullName evidence="2">Uncharacterized protein</fullName>
    </submittedName>
</protein>
<comment type="caution">
    <text evidence="2">The sequence shown here is derived from an EMBL/GenBank/DDBJ whole genome shotgun (WGS) entry which is preliminary data.</text>
</comment>
<reference evidence="2 3" key="1">
    <citation type="journal article" date="2021" name="Commun. Biol.">
        <title>The genome of Shorea leprosula (Dipterocarpaceae) highlights the ecological relevance of drought in aseasonal tropical rainforests.</title>
        <authorList>
            <person name="Ng K.K.S."/>
            <person name="Kobayashi M.J."/>
            <person name="Fawcett J.A."/>
            <person name="Hatakeyama M."/>
            <person name="Paape T."/>
            <person name="Ng C.H."/>
            <person name="Ang C.C."/>
            <person name="Tnah L.H."/>
            <person name="Lee C.T."/>
            <person name="Nishiyama T."/>
            <person name="Sese J."/>
            <person name="O'Brien M.J."/>
            <person name="Copetti D."/>
            <person name="Mohd Noor M.I."/>
            <person name="Ong R.C."/>
            <person name="Putra M."/>
            <person name="Sireger I.Z."/>
            <person name="Indrioko S."/>
            <person name="Kosugi Y."/>
            <person name="Izuno A."/>
            <person name="Isagi Y."/>
            <person name="Lee S.L."/>
            <person name="Shimizu K.K."/>
        </authorList>
    </citation>
    <scope>NUCLEOTIDE SEQUENCE [LARGE SCALE GENOMIC DNA]</scope>
    <source>
        <strain evidence="2">214</strain>
    </source>
</reference>
<dbReference type="EMBL" id="BPVZ01000004">
    <property type="protein sequence ID" value="GKU90668.1"/>
    <property type="molecule type" value="Genomic_DNA"/>
</dbReference>
<dbReference type="Gene3D" id="1.10.10.60">
    <property type="entry name" value="Homeodomain-like"/>
    <property type="match status" value="1"/>
</dbReference>
<dbReference type="AlphaFoldDB" id="A0AAV5HPB9"/>
<feature type="compositionally biased region" description="Basic and acidic residues" evidence="1">
    <location>
        <begin position="65"/>
        <end position="91"/>
    </location>
</feature>
<gene>
    <name evidence="2" type="ORF">SLEP1_g4635</name>
</gene>
<evidence type="ECO:0000313" key="2">
    <source>
        <dbReference type="EMBL" id="GKU90668.1"/>
    </source>
</evidence>
<name>A0AAV5HPB9_9ROSI</name>
<accession>A0AAV5HPB9</accession>
<keyword evidence="3" id="KW-1185">Reference proteome</keyword>